<name>A0ACB1B024_MELEN</name>
<reference evidence="1" key="1">
    <citation type="submission" date="2023-11" db="EMBL/GenBank/DDBJ databases">
        <authorList>
            <person name="Poullet M."/>
        </authorList>
    </citation>
    <scope>NUCLEOTIDE SEQUENCE</scope>
    <source>
        <strain evidence="1">E1834</strain>
    </source>
</reference>
<organism evidence="1 2">
    <name type="scientific">Meloidogyne enterolobii</name>
    <name type="common">Root-knot nematode worm</name>
    <name type="synonym">Meloidogyne mayaguensis</name>
    <dbReference type="NCBI Taxonomy" id="390850"/>
    <lineage>
        <taxon>Eukaryota</taxon>
        <taxon>Metazoa</taxon>
        <taxon>Ecdysozoa</taxon>
        <taxon>Nematoda</taxon>
        <taxon>Chromadorea</taxon>
        <taxon>Rhabditida</taxon>
        <taxon>Tylenchina</taxon>
        <taxon>Tylenchomorpha</taxon>
        <taxon>Tylenchoidea</taxon>
        <taxon>Meloidogynidae</taxon>
        <taxon>Meloidogyninae</taxon>
        <taxon>Meloidogyne</taxon>
    </lineage>
</organism>
<keyword evidence="2" id="KW-1185">Reference proteome</keyword>
<dbReference type="EMBL" id="CAVMJV010000155">
    <property type="protein sequence ID" value="CAK5115709.1"/>
    <property type="molecule type" value="Genomic_DNA"/>
</dbReference>
<dbReference type="Proteomes" id="UP001497535">
    <property type="component" value="Unassembled WGS sequence"/>
</dbReference>
<comment type="caution">
    <text evidence="1">The sequence shown here is derived from an EMBL/GenBank/DDBJ whole genome shotgun (WGS) entry which is preliminary data.</text>
</comment>
<gene>
    <name evidence="1" type="ORF">MENTE1834_LOCUS45657</name>
</gene>
<proteinExistence type="predicted"/>
<accession>A0ACB1B024</accession>
<evidence type="ECO:0000313" key="2">
    <source>
        <dbReference type="Proteomes" id="UP001497535"/>
    </source>
</evidence>
<evidence type="ECO:0000313" key="1">
    <source>
        <dbReference type="EMBL" id="CAK5115709.1"/>
    </source>
</evidence>
<sequence length="55" mass="6125">MFIPLTVTLSTLLGSIPMLTCFFIHLLPSYGVFNATSLIVCIGLDRALSVFFPFW</sequence>
<protein>
    <submittedName>
        <fullName evidence="1">Uncharacterized protein</fullName>
    </submittedName>
</protein>